<dbReference type="EMBL" id="MSDU01000028">
    <property type="protein sequence ID" value="OLN21895.1"/>
    <property type="molecule type" value="Genomic_DNA"/>
</dbReference>
<evidence type="ECO:0000313" key="2">
    <source>
        <dbReference type="Proteomes" id="UP000185568"/>
    </source>
</evidence>
<dbReference type="RefSeq" id="WP_075399055.1">
    <property type="nucleotide sequence ID" value="NZ_MSDU01000028.1"/>
</dbReference>
<comment type="caution">
    <text evidence="1">The sequence shown here is derived from an EMBL/GenBank/DDBJ whole genome shotgun (WGS) entry which is preliminary data.</text>
</comment>
<proteinExistence type="predicted"/>
<dbReference type="Proteomes" id="UP000185568">
    <property type="component" value="Unassembled WGS sequence"/>
</dbReference>
<keyword evidence="2" id="KW-1185">Reference proteome</keyword>
<reference evidence="1 2" key="1">
    <citation type="submission" date="2016-12" db="EMBL/GenBank/DDBJ databases">
        <title>Domibacillus antri genome sequencing.</title>
        <authorList>
            <person name="Verma A."/>
            <person name="Krishnamurthi S."/>
        </authorList>
    </citation>
    <scope>NUCLEOTIDE SEQUENCE [LARGE SCALE GENOMIC DNA]</scope>
    <source>
        <strain evidence="1 2">XD80</strain>
    </source>
</reference>
<gene>
    <name evidence="1" type="ORF">BTO30_12415</name>
</gene>
<dbReference type="STRING" id="1714264.BTO30_12415"/>
<dbReference type="AlphaFoldDB" id="A0A1Q8Q3M4"/>
<dbReference type="OrthoDB" id="3196710at2"/>
<accession>A0A1Q8Q3M4</accession>
<sequence>MTNDNLTKDELVKKEVNKIRRSLKEMNPELKKINEKLIYNAAWLAVSLDDLTKTMDECGVVAEYKNGENQYGTKKSPEAELYTSWSKQYATIMKQLSDLLPKDGAGNKKDELMQFLTEGARR</sequence>
<evidence type="ECO:0008006" key="3">
    <source>
        <dbReference type="Google" id="ProtNLM"/>
    </source>
</evidence>
<protein>
    <recommendedName>
        <fullName evidence="3">Terminase</fullName>
    </recommendedName>
</protein>
<name>A0A1Q8Q3M4_9BACI</name>
<evidence type="ECO:0000313" key="1">
    <source>
        <dbReference type="EMBL" id="OLN21895.1"/>
    </source>
</evidence>
<organism evidence="1 2">
    <name type="scientific">Domibacillus antri</name>
    <dbReference type="NCBI Taxonomy" id="1714264"/>
    <lineage>
        <taxon>Bacteria</taxon>
        <taxon>Bacillati</taxon>
        <taxon>Bacillota</taxon>
        <taxon>Bacilli</taxon>
        <taxon>Bacillales</taxon>
        <taxon>Bacillaceae</taxon>
        <taxon>Domibacillus</taxon>
    </lineage>
</organism>